<evidence type="ECO:0000313" key="2">
    <source>
        <dbReference type="EMBL" id="CUA66951.1"/>
    </source>
</evidence>
<name>A0A0K6FL43_9AGAM</name>
<protein>
    <submittedName>
        <fullName evidence="2">Uncharacterized protein</fullName>
    </submittedName>
</protein>
<organism evidence="2 3">
    <name type="scientific">Rhizoctonia solani</name>
    <dbReference type="NCBI Taxonomy" id="456999"/>
    <lineage>
        <taxon>Eukaryota</taxon>
        <taxon>Fungi</taxon>
        <taxon>Dikarya</taxon>
        <taxon>Basidiomycota</taxon>
        <taxon>Agaricomycotina</taxon>
        <taxon>Agaricomycetes</taxon>
        <taxon>Cantharellales</taxon>
        <taxon>Ceratobasidiaceae</taxon>
        <taxon>Rhizoctonia</taxon>
    </lineage>
</organism>
<sequence length="722" mass="81801">MARFSVLTSLITLFYFFVWATQVSTPSHSDISLRIIEVSPQAYPILTISTALPIRSPCAGINRCDKSPIYKTWASKFVAPARQARSCLNAHDLVRPYLLQVGRYVHWIADMLGRPTPDSLIGLAEMPTTGKLAALLLGRAAVVVPPPLPTPPTCTLSVFVPPTPISGPWNPPTPTTGYSRFRFAEPVVETNSSDRPIDRSMSLRSTLTFMVSFFIWNFMVALFLVRGVEHRDKENDGNASCCDTIRPVVRAKIESSIAGAPQKTDIQQQKLFDPSLINETSSRTLDVGIWRSPSLVPNRCQLGLATFQLRLNYNLYHNILSLLVPTEQNISSTIERPFIITKERTEFSTSSKLPFTSMNTCTMSHRKILVVFHSLDFHIWAWSTEFPCRATPLVKRCPTQSDVARLWATASSPSALNTTHTLSHALVSPTLTIISFIPILPRLIPRSPSDTSLHEALLRTAVQYFCAPAGNVLRWGADIEERTPLLIEWYPRQRVDDVPSKVVSTTYSPDRAPIESCVSPPQDVHLSNDDVKVAKPDLSASKTESILPNPPPKPKVLLRIPPSFYRYANIRLEDLDRYPPEERDQILRREIKLAEDCYRLEKPRRDRARINFRLMRAEMKQKGERPLVRRKCQEQIEEEEEMKRVIRARQLAKEEVFKAVGGPPEPTPKWLLDWSDMLERECTKTKQNKLKGILKKGGEVNKKGKRVKVVRWMDELGRSLAR</sequence>
<evidence type="ECO:0000313" key="3">
    <source>
        <dbReference type="Proteomes" id="UP000044841"/>
    </source>
</evidence>
<proteinExistence type="predicted"/>
<keyword evidence="3" id="KW-1185">Reference proteome</keyword>
<reference evidence="2 3" key="1">
    <citation type="submission" date="2015-07" db="EMBL/GenBank/DDBJ databases">
        <authorList>
            <person name="Noorani M."/>
        </authorList>
    </citation>
    <scope>NUCLEOTIDE SEQUENCE [LARGE SCALE GENOMIC DNA]</scope>
    <source>
        <strain evidence="2">BBA 69670</strain>
    </source>
</reference>
<accession>A0A0K6FL43</accession>
<dbReference type="Proteomes" id="UP000044841">
    <property type="component" value="Unassembled WGS sequence"/>
</dbReference>
<keyword evidence="1" id="KW-0732">Signal</keyword>
<dbReference type="EMBL" id="CYGV01000002">
    <property type="protein sequence ID" value="CUA66951.1"/>
    <property type="molecule type" value="Genomic_DNA"/>
</dbReference>
<feature type="signal peptide" evidence="1">
    <location>
        <begin position="1"/>
        <end position="20"/>
    </location>
</feature>
<evidence type="ECO:0000256" key="1">
    <source>
        <dbReference type="SAM" id="SignalP"/>
    </source>
</evidence>
<feature type="chain" id="PRO_5005501941" evidence="1">
    <location>
        <begin position="21"/>
        <end position="722"/>
    </location>
</feature>
<dbReference type="AlphaFoldDB" id="A0A0K6FL43"/>
<gene>
    <name evidence="2" type="ORF">RSOLAG22IIIB_02859</name>
</gene>